<reference evidence="2 3" key="1">
    <citation type="submission" date="2017-03" db="EMBL/GenBank/DDBJ databases">
        <title>Draft genome sequence of Streptomyces scabrisporus NF3, endophyte isolated from Amphipterygium adstringens.</title>
        <authorList>
            <person name="Vazquez M."/>
            <person name="Ceapa C.D."/>
            <person name="Rodriguez Luna D."/>
            <person name="Sanchez Esquivel S."/>
        </authorList>
    </citation>
    <scope>NUCLEOTIDE SEQUENCE [LARGE SCALE GENOMIC DNA]</scope>
    <source>
        <strain evidence="2 3">NF3</strain>
    </source>
</reference>
<keyword evidence="3" id="KW-1185">Reference proteome</keyword>
<dbReference type="STRING" id="159449.B4N89_41845"/>
<name>A0A1T3NK85_9ACTN</name>
<gene>
    <name evidence="2" type="ORF">B4N89_41845</name>
</gene>
<feature type="compositionally biased region" description="Polar residues" evidence="1">
    <location>
        <begin position="36"/>
        <end position="47"/>
    </location>
</feature>
<feature type="region of interest" description="Disordered" evidence="1">
    <location>
        <begin position="219"/>
        <end position="266"/>
    </location>
</feature>
<evidence type="ECO:0008006" key="4">
    <source>
        <dbReference type="Google" id="ProtNLM"/>
    </source>
</evidence>
<feature type="region of interest" description="Disordered" evidence="1">
    <location>
        <begin position="14"/>
        <end position="54"/>
    </location>
</feature>
<dbReference type="EMBL" id="MWQN01000004">
    <property type="protein sequence ID" value="OPC77110.1"/>
    <property type="molecule type" value="Genomic_DNA"/>
</dbReference>
<protein>
    <recommendedName>
        <fullName evidence="4">Lipoprotein</fullName>
    </recommendedName>
</protein>
<evidence type="ECO:0000313" key="2">
    <source>
        <dbReference type="EMBL" id="OPC77110.1"/>
    </source>
</evidence>
<proteinExistence type="predicted"/>
<accession>A0A1T3NK85</accession>
<dbReference type="Proteomes" id="UP000190037">
    <property type="component" value="Unassembled WGS sequence"/>
</dbReference>
<evidence type="ECO:0000313" key="3">
    <source>
        <dbReference type="Proteomes" id="UP000190037"/>
    </source>
</evidence>
<comment type="caution">
    <text evidence="2">The sequence shown here is derived from an EMBL/GenBank/DDBJ whole genome shotgun (WGS) entry which is preliminary data.</text>
</comment>
<sequence length="266" mass="27845">MASVAGLLLLAGCGDDAKDDKKTVPAGDTAAPLPGASSTDTGKNSGSDEGDNSKLDDAALRTKVQASAGATKTVHTVGTVRGQKGETRLDLHVDNVTKNYAGTLTASGRVVEVMRLGPDMYLKAGADFWTKDAKVNDPNVVALLQDKHVKLKADDPRFKNITAIAELGDIKSAVSDWGPTVQRRPEAEVNGKRMIVFADNDPQDGETLLYIPAKGDPAPVRLENKNPTDGGTIDWSEHNKPVTVTAPGPETTVNLPALTGETPAAG</sequence>
<evidence type="ECO:0000256" key="1">
    <source>
        <dbReference type="SAM" id="MobiDB-lite"/>
    </source>
</evidence>
<organism evidence="2 3">
    <name type="scientific">Embleya scabrispora</name>
    <dbReference type="NCBI Taxonomy" id="159449"/>
    <lineage>
        <taxon>Bacteria</taxon>
        <taxon>Bacillati</taxon>
        <taxon>Actinomycetota</taxon>
        <taxon>Actinomycetes</taxon>
        <taxon>Kitasatosporales</taxon>
        <taxon>Streptomycetaceae</taxon>
        <taxon>Embleya</taxon>
    </lineage>
</organism>
<dbReference type="AlphaFoldDB" id="A0A1T3NK85"/>